<sequence length="43" mass="4880">MKPNILFLVIDSMRSDKCYGKNKTSITPNIDSLIKQGIYFSQA</sequence>
<keyword evidence="2" id="KW-1185">Reference proteome</keyword>
<evidence type="ECO:0000313" key="2">
    <source>
        <dbReference type="Proteomes" id="UP000003423"/>
    </source>
</evidence>
<dbReference type="SUPFAM" id="SSF53649">
    <property type="entry name" value="Alkaline phosphatase-like"/>
    <property type="match status" value="1"/>
</dbReference>
<dbReference type="InterPro" id="IPR017850">
    <property type="entry name" value="Alkaline_phosphatase_core_sf"/>
</dbReference>
<evidence type="ECO:0008006" key="3">
    <source>
        <dbReference type="Google" id="ProtNLM"/>
    </source>
</evidence>
<evidence type="ECO:0000313" key="1">
    <source>
        <dbReference type="EMBL" id="EIJ66141.1"/>
    </source>
</evidence>
<comment type="caution">
    <text evidence="1">The sequence shown here is derived from an EMBL/GenBank/DDBJ whole genome shotgun (WGS) entry which is preliminary data.</text>
</comment>
<protein>
    <recommendedName>
        <fullName evidence="3">Sulfatase N-terminal domain-containing protein</fullName>
    </recommendedName>
</protein>
<dbReference type="Gene3D" id="3.40.720.10">
    <property type="entry name" value="Alkaline Phosphatase, subunit A"/>
    <property type="match status" value="1"/>
</dbReference>
<dbReference type="EMBL" id="AEXL02000084">
    <property type="protein sequence ID" value="EIJ66141.1"/>
    <property type="molecule type" value="Genomic_DNA"/>
</dbReference>
<name>I3D348_9ARCH</name>
<organism evidence="1 2">
    <name type="scientific">Candidatus Nitrosopumilus salarius BD31</name>
    <dbReference type="NCBI Taxonomy" id="859350"/>
    <lineage>
        <taxon>Archaea</taxon>
        <taxon>Nitrososphaerota</taxon>
        <taxon>Nitrososphaeria</taxon>
        <taxon>Nitrosopumilales</taxon>
        <taxon>Nitrosopumilaceae</taxon>
        <taxon>Nitrosopumilus</taxon>
    </lineage>
</organism>
<proteinExistence type="predicted"/>
<gene>
    <name evidence="1" type="ORF">BD31_I2198</name>
</gene>
<dbReference type="AlphaFoldDB" id="I3D348"/>
<accession>I3D348</accession>
<feature type="non-terminal residue" evidence="1">
    <location>
        <position position="43"/>
    </location>
</feature>
<dbReference type="Proteomes" id="UP000003423">
    <property type="component" value="Unassembled WGS sequence"/>
</dbReference>
<reference evidence="1 2" key="1">
    <citation type="journal article" date="2012" name="J. Bacteriol.">
        <title>Genome sequence of "Candidatus Nitrosopumilus salaria" BD31, an ammonia-oxidizing archaeon from the San Francisco Bay estuary.</title>
        <authorList>
            <person name="Mosier A.C."/>
            <person name="Allen E.E."/>
            <person name="Kim M."/>
            <person name="Ferriera S."/>
            <person name="Francis C.A."/>
        </authorList>
    </citation>
    <scope>NUCLEOTIDE SEQUENCE [LARGE SCALE GENOMIC DNA]</scope>
    <source>
        <strain evidence="1 2">BD31</strain>
    </source>
</reference>